<evidence type="ECO:0000313" key="8">
    <source>
        <dbReference type="Proteomes" id="UP000054538"/>
    </source>
</evidence>
<dbReference type="CDD" id="cd15534">
    <property type="entry name" value="PHD2_PHF12_Rco1"/>
    <property type="match status" value="1"/>
</dbReference>
<feature type="compositionally biased region" description="Low complexity" evidence="5">
    <location>
        <begin position="211"/>
        <end position="220"/>
    </location>
</feature>
<feature type="compositionally biased region" description="Polar residues" evidence="5">
    <location>
        <begin position="64"/>
        <end position="77"/>
    </location>
</feature>
<feature type="compositionally biased region" description="Pro residues" evidence="5">
    <location>
        <begin position="124"/>
        <end position="155"/>
    </location>
</feature>
<dbReference type="Gene3D" id="3.30.40.10">
    <property type="entry name" value="Zinc/RING finger domain, C3HC4 (zinc finger)"/>
    <property type="match status" value="2"/>
</dbReference>
<evidence type="ECO:0000256" key="3">
    <source>
        <dbReference type="ARBA" id="ARBA00022833"/>
    </source>
</evidence>
<gene>
    <name evidence="7" type="ORF">PAXRUDRAFT_831105</name>
</gene>
<feature type="compositionally biased region" description="Polar residues" evidence="5">
    <location>
        <begin position="846"/>
        <end position="857"/>
    </location>
</feature>
<keyword evidence="3" id="KW-0862">Zinc</keyword>
<reference evidence="8" key="2">
    <citation type="submission" date="2015-01" db="EMBL/GenBank/DDBJ databases">
        <title>Evolutionary Origins and Diversification of the Mycorrhizal Mutualists.</title>
        <authorList>
            <consortium name="DOE Joint Genome Institute"/>
            <consortium name="Mycorrhizal Genomics Consortium"/>
            <person name="Kohler A."/>
            <person name="Kuo A."/>
            <person name="Nagy L.G."/>
            <person name="Floudas D."/>
            <person name="Copeland A."/>
            <person name="Barry K.W."/>
            <person name="Cichocki N."/>
            <person name="Veneault-Fourrey C."/>
            <person name="LaButti K."/>
            <person name="Lindquist E.A."/>
            <person name="Lipzen A."/>
            <person name="Lundell T."/>
            <person name="Morin E."/>
            <person name="Murat C."/>
            <person name="Riley R."/>
            <person name="Ohm R."/>
            <person name="Sun H."/>
            <person name="Tunlid A."/>
            <person name="Henrissat B."/>
            <person name="Grigoriev I.V."/>
            <person name="Hibbett D.S."/>
            <person name="Martin F."/>
        </authorList>
    </citation>
    <scope>NUCLEOTIDE SEQUENCE [LARGE SCALE GENOMIC DNA]</scope>
    <source>
        <strain evidence="8">Ve08.2h10</strain>
    </source>
</reference>
<dbReference type="Proteomes" id="UP000054538">
    <property type="component" value="Unassembled WGS sequence"/>
</dbReference>
<keyword evidence="2 4" id="KW-0863">Zinc-finger</keyword>
<evidence type="ECO:0000256" key="5">
    <source>
        <dbReference type="SAM" id="MobiDB-lite"/>
    </source>
</evidence>
<feature type="compositionally biased region" description="Basic residues" evidence="5">
    <location>
        <begin position="869"/>
        <end position="878"/>
    </location>
</feature>
<sequence length="895" mass="96744">MTSMAEVPAYMLQGVPVLQPPHLEGLSDPSLSTEILPGPPSLLSIQQAAHKRDPKKPSAFVSYLPTSDPGSTYSGLMTASLGGLEIDGPRRKRVRVDKGTANGRAQRASARSLNNSNTNGNHPVPVPASDPVAPEVPPSRQPSMPPVPDSDPFPGHPDSDDPSVSMSRANSLAGGEEPATSIADGRARSTRKDKGKGKESDRGFRVKEEPGISSLSPEPPLSLLNEDHCSSCRSLGALVYCDSCPRAFHLWCLDPPMETVDFPEGEKWFCPSCTIRKHPPPKPAPSFMSPLIHLAQTNIPKEFQLPDDIRGFFKDVATGIKGSYVDSSEVKQPRLNRHGQLEERDPYRLKDRNGVPIICFRCGASALPSGLAASAPSDNCSRRSTSMTRSGPESGKAMVSCDYCNLHWHLDCLDPPLTSMPSFGKKWMCPNHADQVLQPKRRIPKQNVTPIDITKPKQYNNGNIEIIHPQTAAMAEKLVLDEVLINGRQYRVPERVIMLDFWSKISKDHHPEYKEKNIPSAMSSPLTSLSSLDDMDEDIQPTLFKEPCISRDELLTAQLLCGLRDMFSAKADTPALSSLQPLPQPFQAVATNAQATKVTERVMANSSTQTDLEPQSRIIAPLPRAAEIKETPQPVAAKRKAPAKMSARNTSSQLQAPVDLPSHARPKRARVSVKQEKDVEPNFAELLGDQATEPITSLQPERPGRASRARRKSKQAPERSKQGGPNAAVVFATAPLTSSDPPLPAEPEPAPPPHALLVPPPVSLSQPSSFKPITPKASVTITQSSASSTPTLKIRLPRLSAVSSATHSNLAPPTSQSPSASISPVPDTATSIESRPRRSLRRQDSAPVSVSGASSFTVEGVDDVELAKPKHKPPRGSRKHVESEAPASLNEPKTS</sequence>
<dbReference type="PROSITE" id="PS01359">
    <property type="entry name" value="ZF_PHD_1"/>
    <property type="match status" value="1"/>
</dbReference>
<feature type="compositionally biased region" description="Polar residues" evidence="5">
    <location>
        <begin position="109"/>
        <end position="121"/>
    </location>
</feature>
<dbReference type="Pfam" id="PF00628">
    <property type="entry name" value="PHD"/>
    <property type="match status" value="2"/>
</dbReference>
<feature type="domain" description="PHD-type" evidence="6">
    <location>
        <begin position="226"/>
        <end position="276"/>
    </location>
</feature>
<feature type="compositionally biased region" description="Polar residues" evidence="5">
    <location>
        <begin position="801"/>
        <end position="833"/>
    </location>
</feature>
<dbReference type="EMBL" id="KN825424">
    <property type="protein sequence ID" value="KIK91128.1"/>
    <property type="molecule type" value="Genomic_DNA"/>
</dbReference>
<dbReference type="PANTHER" id="PTHR47636">
    <property type="entry name" value="TRANSCRIPTIONAL REGULATORY PROTEIN RCO1"/>
    <property type="match status" value="1"/>
</dbReference>
<accession>A0A0D0DJ79</accession>
<organism evidence="7 8">
    <name type="scientific">Paxillus rubicundulus Ve08.2h10</name>
    <dbReference type="NCBI Taxonomy" id="930991"/>
    <lineage>
        <taxon>Eukaryota</taxon>
        <taxon>Fungi</taxon>
        <taxon>Dikarya</taxon>
        <taxon>Basidiomycota</taxon>
        <taxon>Agaricomycotina</taxon>
        <taxon>Agaricomycetes</taxon>
        <taxon>Agaricomycetidae</taxon>
        <taxon>Boletales</taxon>
        <taxon>Paxilineae</taxon>
        <taxon>Paxillaceae</taxon>
        <taxon>Paxillus</taxon>
    </lineage>
</organism>
<feature type="region of interest" description="Disordered" evidence="5">
    <location>
        <begin position="46"/>
        <end position="220"/>
    </location>
</feature>
<feature type="compositionally biased region" description="Basic and acidic residues" evidence="5">
    <location>
        <begin position="185"/>
        <end position="210"/>
    </location>
</feature>
<name>A0A0D0DJ79_9AGAM</name>
<feature type="compositionally biased region" description="Polar residues" evidence="5">
    <location>
        <begin position="777"/>
        <end position="791"/>
    </location>
</feature>
<reference evidence="7 8" key="1">
    <citation type="submission" date="2014-04" db="EMBL/GenBank/DDBJ databases">
        <authorList>
            <consortium name="DOE Joint Genome Institute"/>
            <person name="Kuo A."/>
            <person name="Kohler A."/>
            <person name="Jargeat P."/>
            <person name="Nagy L.G."/>
            <person name="Floudas D."/>
            <person name="Copeland A."/>
            <person name="Barry K.W."/>
            <person name="Cichocki N."/>
            <person name="Veneault-Fourrey C."/>
            <person name="LaButti K."/>
            <person name="Lindquist E.A."/>
            <person name="Lipzen A."/>
            <person name="Lundell T."/>
            <person name="Morin E."/>
            <person name="Murat C."/>
            <person name="Sun H."/>
            <person name="Tunlid A."/>
            <person name="Henrissat B."/>
            <person name="Grigoriev I.V."/>
            <person name="Hibbett D.S."/>
            <person name="Martin F."/>
            <person name="Nordberg H.P."/>
            <person name="Cantor M.N."/>
            <person name="Hua S.X."/>
        </authorList>
    </citation>
    <scope>NUCLEOTIDE SEQUENCE [LARGE SCALE GENOMIC DNA]</scope>
    <source>
        <strain evidence="7 8">Ve08.2h10</strain>
    </source>
</reference>
<dbReference type="GO" id="GO:0008270">
    <property type="term" value="F:zinc ion binding"/>
    <property type="evidence" value="ECO:0007669"/>
    <property type="project" value="UniProtKB-KW"/>
</dbReference>
<dbReference type="AlphaFoldDB" id="A0A0D0DJ79"/>
<dbReference type="InterPro" id="IPR019786">
    <property type="entry name" value="Zinc_finger_PHD-type_CS"/>
</dbReference>
<dbReference type="InParanoid" id="A0A0D0DJ79"/>
<feature type="region of interest" description="Disordered" evidence="5">
    <location>
        <begin position="604"/>
        <end position="895"/>
    </location>
</feature>
<evidence type="ECO:0000259" key="6">
    <source>
        <dbReference type="PROSITE" id="PS50016"/>
    </source>
</evidence>
<evidence type="ECO:0000313" key="7">
    <source>
        <dbReference type="EMBL" id="KIK91128.1"/>
    </source>
</evidence>
<proteinExistence type="predicted"/>
<dbReference type="InterPro" id="IPR013083">
    <property type="entry name" value="Znf_RING/FYVE/PHD"/>
</dbReference>
<evidence type="ECO:0000256" key="2">
    <source>
        <dbReference type="ARBA" id="ARBA00022771"/>
    </source>
</evidence>
<feature type="compositionally biased region" description="Polar residues" evidence="5">
    <location>
        <begin position="604"/>
        <end position="613"/>
    </location>
</feature>
<dbReference type="SMART" id="SM00249">
    <property type="entry name" value="PHD"/>
    <property type="match status" value="2"/>
</dbReference>
<dbReference type="SUPFAM" id="SSF57903">
    <property type="entry name" value="FYVE/PHD zinc finger"/>
    <property type="match status" value="2"/>
</dbReference>
<feature type="region of interest" description="Disordered" evidence="5">
    <location>
        <begin position="373"/>
        <end position="392"/>
    </location>
</feature>
<dbReference type="InterPro" id="IPR019787">
    <property type="entry name" value="Znf_PHD-finger"/>
</dbReference>
<protein>
    <recommendedName>
        <fullName evidence="6">PHD-type domain-containing protein</fullName>
    </recommendedName>
</protein>
<keyword evidence="8" id="KW-1185">Reference proteome</keyword>
<feature type="compositionally biased region" description="Basic residues" evidence="5">
    <location>
        <begin position="705"/>
        <end position="714"/>
    </location>
</feature>
<keyword evidence="1" id="KW-0479">Metal-binding</keyword>
<dbReference type="STRING" id="930991.A0A0D0DJ79"/>
<dbReference type="OrthoDB" id="5876363at2759"/>
<dbReference type="HOGENOM" id="CLU_013898_0_0_1"/>
<dbReference type="InterPro" id="IPR052819">
    <property type="entry name" value="Chromatin_regulatory_protein"/>
</dbReference>
<dbReference type="InterPro" id="IPR011011">
    <property type="entry name" value="Znf_FYVE_PHD"/>
</dbReference>
<evidence type="ECO:0000256" key="4">
    <source>
        <dbReference type="PROSITE-ProRule" id="PRU00146"/>
    </source>
</evidence>
<evidence type="ECO:0000256" key="1">
    <source>
        <dbReference type="ARBA" id="ARBA00022723"/>
    </source>
</evidence>
<feature type="compositionally biased region" description="Polar residues" evidence="5">
    <location>
        <begin position="378"/>
        <end position="391"/>
    </location>
</feature>
<feature type="compositionally biased region" description="Pro residues" evidence="5">
    <location>
        <begin position="741"/>
        <end position="762"/>
    </location>
</feature>
<dbReference type="InterPro" id="IPR001965">
    <property type="entry name" value="Znf_PHD"/>
</dbReference>
<dbReference type="PROSITE" id="PS50016">
    <property type="entry name" value="ZF_PHD_2"/>
    <property type="match status" value="1"/>
</dbReference>
<dbReference type="GO" id="GO:0032221">
    <property type="term" value="C:Rpd3S complex"/>
    <property type="evidence" value="ECO:0007669"/>
    <property type="project" value="TreeGrafter"/>
</dbReference>
<dbReference type="PANTHER" id="PTHR47636:SF1">
    <property type="entry name" value="TRANSCRIPTIONAL REGULATORY PROTEIN RCO1"/>
    <property type="match status" value="1"/>
</dbReference>
<dbReference type="GO" id="GO:0006357">
    <property type="term" value="P:regulation of transcription by RNA polymerase II"/>
    <property type="evidence" value="ECO:0007669"/>
    <property type="project" value="TreeGrafter"/>
</dbReference>